<dbReference type="Proteomes" id="UP000327013">
    <property type="component" value="Chromosome 2"/>
</dbReference>
<evidence type="ECO:0000259" key="2">
    <source>
        <dbReference type="PROSITE" id="PS51485"/>
    </source>
</evidence>
<dbReference type="GO" id="GO:0009055">
    <property type="term" value="F:electron transfer activity"/>
    <property type="evidence" value="ECO:0007669"/>
    <property type="project" value="InterPro"/>
</dbReference>
<dbReference type="EMBL" id="CM017322">
    <property type="protein sequence ID" value="KAE8008983.1"/>
    <property type="molecule type" value="Genomic_DNA"/>
</dbReference>
<organism evidence="3 4">
    <name type="scientific">Carpinus fangiana</name>
    <dbReference type="NCBI Taxonomy" id="176857"/>
    <lineage>
        <taxon>Eukaryota</taxon>
        <taxon>Viridiplantae</taxon>
        <taxon>Streptophyta</taxon>
        <taxon>Embryophyta</taxon>
        <taxon>Tracheophyta</taxon>
        <taxon>Spermatophyta</taxon>
        <taxon>Magnoliopsida</taxon>
        <taxon>eudicotyledons</taxon>
        <taxon>Gunneridae</taxon>
        <taxon>Pentapetalae</taxon>
        <taxon>rosids</taxon>
        <taxon>fabids</taxon>
        <taxon>Fagales</taxon>
        <taxon>Betulaceae</taxon>
        <taxon>Carpinus</taxon>
    </lineage>
</organism>
<sequence length="292" mass="33070">MGGFTFAQCLIMIVAASTLAVCTANKEFRRPKYTHTPNKIIVGGSEGWRFNFTYTDWVRKNGPFYVNDTLVFKYDPPTDNTTIPHNVYLLPNLRSFLKCNFIGAELLADVTQGGGQGFEFVLKKLKPHYFACEEDMGGFTFAQCLILIVNVSTLAVCMANKESPHPKYTQASHKIIVGGSEGWRFNFSYANWALKNGPFYLNDTLVFKYDPPTENTTIPHSVYLLPNLRSFLTCNLTEAEMLADVTQGGGQGFEFVLKNWKPHYFACGQHDGIHCSLGKMKFFVMPMPRWFR</sequence>
<keyword evidence="1" id="KW-0732">Signal</keyword>
<feature type="domain" description="Phytocyanin" evidence="2">
    <location>
        <begin position="173"/>
        <end position="288"/>
    </location>
</feature>
<name>A0A5N6QS62_9ROSI</name>
<evidence type="ECO:0000256" key="1">
    <source>
        <dbReference type="SAM" id="SignalP"/>
    </source>
</evidence>
<dbReference type="PROSITE" id="PS51485">
    <property type="entry name" value="PHYTOCYANIN"/>
    <property type="match status" value="2"/>
</dbReference>
<dbReference type="OrthoDB" id="1839683at2759"/>
<dbReference type="PANTHER" id="PTHR34052:SF1">
    <property type="entry name" value="OS06G0216700 PROTEIN"/>
    <property type="match status" value="1"/>
</dbReference>
<proteinExistence type="predicted"/>
<dbReference type="InterPro" id="IPR008972">
    <property type="entry name" value="Cupredoxin"/>
</dbReference>
<reference evidence="3 4" key="1">
    <citation type="submission" date="2019-06" db="EMBL/GenBank/DDBJ databases">
        <title>A chromosomal-level reference genome of Carpinus fangiana (Coryloideae, Betulaceae).</title>
        <authorList>
            <person name="Yang X."/>
            <person name="Wang Z."/>
            <person name="Zhang L."/>
            <person name="Hao G."/>
            <person name="Liu J."/>
            <person name="Yang Y."/>
        </authorList>
    </citation>
    <scope>NUCLEOTIDE SEQUENCE [LARGE SCALE GENOMIC DNA]</scope>
    <source>
        <strain evidence="3">Cfa_2016G</strain>
        <tissue evidence="3">Leaf</tissue>
    </source>
</reference>
<dbReference type="SUPFAM" id="SSF49503">
    <property type="entry name" value="Cupredoxins"/>
    <property type="match status" value="2"/>
</dbReference>
<dbReference type="InterPro" id="IPR003245">
    <property type="entry name" value="Phytocyanin_dom"/>
</dbReference>
<feature type="chain" id="PRO_5024387731" description="Phytocyanin domain-containing protein" evidence="1">
    <location>
        <begin position="25"/>
        <end position="292"/>
    </location>
</feature>
<accession>A0A5N6QS62</accession>
<evidence type="ECO:0000313" key="4">
    <source>
        <dbReference type="Proteomes" id="UP000327013"/>
    </source>
</evidence>
<gene>
    <name evidence="3" type="ORF">FH972_005441</name>
</gene>
<keyword evidence="4" id="KW-1185">Reference proteome</keyword>
<feature type="signal peptide" evidence="1">
    <location>
        <begin position="1"/>
        <end position="24"/>
    </location>
</feature>
<dbReference type="Gene3D" id="2.60.40.420">
    <property type="entry name" value="Cupredoxins - blue copper proteins"/>
    <property type="match status" value="2"/>
</dbReference>
<dbReference type="AlphaFoldDB" id="A0A5N6QS62"/>
<evidence type="ECO:0000313" key="3">
    <source>
        <dbReference type="EMBL" id="KAE8008983.1"/>
    </source>
</evidence>
<dbReference type="PANTHER" id="PTHR34052">
    <property type="entry name" value="GLYCINE-RICH PROTEIN-LIKE"/>
    <property type="match status" value="1"/>
</dbReference>
<protein>
    <recommendedName>
        <fullName evidence="2">Phytocyanin domain-containing protein</fullName>
    </recommendedName>
</protein>
<feature type="domain" description="Phytocyanin" evidence="2">
    <location>
        <begin position="38"/>
        <end position="153"/>
    </location>
</feature>